<gene>
    <name evidence="1" type="ORF">V1479_23880</name>
</gene>
<dbReference type="Proteomes" id="UP001559025">
    <property type="component" value="Unassembled WGS sequence"/>
</dbReference>
<dbReference type="Pfam" id="PF20132">
    <property type="entry name" value="DUF6522"/>
    <property type="match status" value="1"/>
</dbReference>
<sequence length="95" mass="10338">MKVDIDNSEITVDARVLGELLHVPAAEVPGLLRLGAITSICERGVGADAGRYRLTFFHSNSRVRLSVDAQGRIVQRAVIDFGDRELPPVLRRAGS</sequence>
<accession>A0ABV3X0A5</accession>
<name>A0ABV3X0A5_9HYPH</name>
<evidence type="ECO:0000313" key="2">
    <source>
        <dbReference type="Proteomes" id="UP001559025"/>
    </source>
</evidence>
<keyword evidence="2" id="KW-1185">Reference proteome</keyword>
<comment type="caution">
    <text evidence="1">The sequence shown here is derived from an EMBL/GenBank/DDBJ whole genome shotgun (WGS) entry which is preliminary data.</text>
</comment>
<reference evidence="1 2" key="1">
    <citation type="submission" date="2024-01" db="EMBL/GenBank/DDBJ databases">
        <title>New evidence supports the origin of RcGTA from prophage.</title>
        <authorList>
            <person name="Xu Y."/>
            <person name="Liu B."/>
            <person name="Chen F."/>
        </authorList>
    </citation>
    <scope>NUCLEOTIDE SEQUENCE [LARGE SCALE GENOMIC DNA]</scope>
    <source>
        <strain evidence="1 2">CBW1107-2</strain>
    </source>
</reference>
<proteinExistence type="predicted"/>
<organism evidence="1 2">
    <name type="scientific">Neoaquamicrobium sediminum</name>
    <dbReference type="NCBI Taxonomy" id="1849104"/>
    <lineage>
        <taxon>Bacteria</taxon>
        <taxon>Pseudomonadati</taxon>
        <taxon>Pseudomonadota</taxon>
        <taxon>Alphaproteobacteria</taxon>
        <taxon>Hyphomicrobiales</taxon>
        <taxon>Phyllobacteriaceae</taxon>
        <taxon>Neoaquamicrobium</taxon>
    </lineage>
</organism>
<dbReference type="EMBL" id="JAZHFV010000012">
    <property type="protein sequence ID" value="MEX4010362.1"/>
    <property type="molecule type" value="Genomic_DNA"/>
</dbReference>
<evidence type="ECO:0000313" key="1">
    <source>
        <dbReference type="EMBL" id="MEX4010362.1"/>
    </source>
</evidence>
<dbReference type="InterPro" id="IPR045389">
    <property type="entry name" value="DUF6522"/>
</dbReference>
<protein>
    <submittedName>
        <fullName evidence="1">DUF6522 family protein</fullName>
    </submittedName>
</protein>
<dbReference type="RefSeq" id="WP_173194471.1">
    <property type="nucleotide sequence ID" value="NZ_JABETK010000003.1"/>
</dbReference>